<dbReference type="RefSeq" id="WP_205498782.1">
    <property type="nucleotide sequence ID" value="NZ_CP148066.1"/>
</dbReference>
<gene>
    <name evidence="2" type="ORF">WG616_00675</name>
</gene>
<keyword evidence="1" id="KW-0732">Signal</keyword>
<feature type="chain" id="PRO_5046449643" description="Lipoprotein" evidence="1">
    <location>
        <begin position="26"/>
        <end position="302"/>
    </location>
</feature>
<dbReference type="Proteomes" id="UP001460679">
    <property type="component" value="Chromosome"/>
</dbReference>
<organism evidence="2 3">
    <name type="scientific">[Mycoplasma] gypis</name>
    <dbReference type="NCBI Taxonomy" id="92404"/>
    <lineage>
        <taxon>Bacteria</taxon>
        <taxon>Bacillati</taxon>
        <taxon>Mycoplasmatota</taxon>
        <taxon>Mycoplasmoidales</taxon>
        <taxon>Metamycoplasmataceae</taxon>
        <taxon>Metamycoplasma</taxon>
    </lineage>
</organism>
<sequence>MFKIKKLLISLPVLVAASTPLIVLSCDNFGAFKEDQDKWANKNLNNVLVSDASENKNLMVLFSKKEMPDLYYDINAKKVYFKENEDKKYVFNLQLNDENKFFVGLLGIGDDNTKLTVEQNKKQITISYKAVFDSESKKAYISKNIYSSSINTESILKNLVNAWAKQTKDALVVVEENKDSLIQAIKNNKKLVFYHRKGGIVVGQEFQLTRDEKDSEDNLVIKFKDGFEQPSQDYQLANPINPTFENGRWINARQDIEYSVEGDDLILSYIPFLFRIGHAPLLADAEYTSRIHIDNLENLLSE</sequence>
<protein>
    <recommendedName>
        <fullName evidence="4">Lipoprotein</fullName>
    </recommendedName>
</protein>
<evidence type="ECO:0000313" key="2">
    <source>
        <dbReference type="EMBL" id="WXL28532.1"/>
    </source>
</evidence>
<dbReference type="EMBL" id="CP148066">
    <property type="protein sequence ID" value="WXL28532.1"/>
    <property type="molecule type" value="Genomic_DNA"/>
</dbReference>
<keyword evidence="3" id="KW-1185">Reference proteome</keyword>
<evidence type="ECO:0008006" key="4">
    <source>
        <dbReference type="Google" id="ProtNLM"/>
    </source>
</evidence>
<proteinExistence type="predicted"/>
<evidence type="ECO:0000256" key="1">
    <source>
        <dbReference type="SAM" id="SignalP"/>
    </source>
</evidence>
<dbReference type="PROSITE" id="PS51257">
    <property type="entry name" value="PROKAR_LIPOPROTEIN"/>
    <property type="match status" value="1"/>
</dbReference>
<accession>A0ABZ2RNH4</accession>
<evidence type="ECO:0000313" key="3">
    <source>
        <dbReference type="Proteomes" id="UP001460679"/>
    </source>
</evidence>
<feature type="signal peptide" evidence="1">
    <location>
        <begin position="1"/>
        <end position="25"/>
    </location>
</feature>
<name>A0ABZ2RNH4_9BACT</name>
<reference evidence="2" key="1">
    <citation type="submission" date="2024-03" db="EMBL/GenBank/DDBJ databases">
        <title>Complete genome sequence of Mycoplasma gypis type strain B1/T1.</title>
        <authorList>
            <person name="Spergser J."/>
        </authorList>
    </citation>
    <scope>NUCLEOTIDE SEQUENCE [LARGE SCALE GENOMIC DNA]</scope>
    <source>
        <strain evidence="2">B1/T1</strain>
    </source>
</reference>